<proteinExistence type="predicted"/>
<evidence type="ECO:0000313" key="11">
    <source>
        <dbReference type="Proteomes" id="UP001186944"/>
    </source>
</evidence>
<evidence type="ECO:0000256" key="2">
    <source>
        <dbReference type="ARBA" id="ARBA00004613"/>
    </source>
</evidence>
<dbReference type="PANTHER" id="PTHR48094">
    <property type="entry name" value="PROTEIN/NUCLEIC ACID DEGLYCASE DJ-1-RELATED"/>
    <property type="match status" value="1"/>
</dbReference>
<evidence type="ECO:0000256" key="1">
    <source>
        <dbReference type="ARBA" id="ARBA00004412"/>
    </source>
</evidence>
<sequence length="199" mass="21823">GVSAQSFIQAYTLTSSNFTVQLSSPTGRNVEYVHQDDNNRRWFNEFRSKAASATIGFETIDPARYSALLIPSSPGAVHDLVNNSELCNIITHFVKEKKPICAIGMGVAALACARTEDGKQWCFVDYSMTGPSVFELARSPDFSSLPMIVEDYVKDHGGSYNSSEPDAIHVIIDRHLITGQNVQSTLTAVQNLTLMCAQK</sequence>
<evidence type="ECO:0000256" key="6">
    <source>
        <dbReference type="ARBA" id="ARBA00039189"/>
    </source>
</evidence>
<keyword evidence="11" id="KW-1185">Reference proteome</keyword>
<organism evidence="10 11">
    <name type="scientific">Pinctada imbricata</name>
    <name type="common">Atlantic pearl-oyster</name>
    <name type="synonym">Pinctada martensii</name>
    <dbReference type="NCBI Taxonomy" id="66713"/>
    <lineage>
        <taxon>Eukaryota</taxon>
        <taxon>Metazoa</taxon>
        <taxon>Spiralia</taxon>
        <taxon>Lophotrochozoa</taxon>
        <taxon>Mollusca</taxon>
        <taxon>Bivalvia</taxon>
        <taxon>Autobranchia</taxon>
        <taxon>Pteriomorphia</taxon>
        <taxon>Pterioida</taxon>
        <taxon>Pterioidea</taxon>
        <taxon>Pteriidae</taxon>
        <taxon>Pinctada</taxon>
    </lineage>
</organism>
<keyword evidence="4" id="KW-0732">Signal</keyword>
<evidence type="ECO:0000256" key="5">
    <source>
        <dbReference type="ARBA" id="ARBA00022753"/>
    </source>
</evidence>
<comment type="function">
    <text evidence="9">Component of the FERRY complex (Five-subunit Endosomal Rab5 and RNA/ribosome intermediary). The FERRY complex directly interacts with mRNAs and RAB5A, and functions as a RAB5A effector involved in the localization and the distribution of specific mRNAs most likely by mediating their endosomal transport. The complex recruits mRNAs and ribosomes to early endosomes through direct mRNA-interaction.</text>
</comment>
<dbReference type="InterPro" id="IPR050325">
    <property type="entry name" value="Prot/Nucl_acid_deglycase"/>
</dbReference>
<dbReference type="GO" id="GO:0019172">
    <property type="term" value="F:glyoxalase III activity"/>
    <property type="evidence" value="ECO:0007669"/>
    <property type="project" value="TreeGrafter"/>
</dbReference>
<dbReference type="PANTHER" id="PTHR48094:SF18">
    <property type="entry name" value="GLUTAMINE AMIDOTRANSFERASE-LIKE CLASS 1 DOMAIN-CONTAINING PROTEIN 1"/>
    <property type="match status" value="1"/>
</dbReference>
<evidence type="ECO:0000256" key="7">
    <source>
        <dbReference type="ARBA" id="ARBA00042130"/>
    </source>
</evidence>
<comment type="subcellular location">
    <subcellularLocation>
        <location evidence="1">Early endosome</location>
    </subcellularLocation>
    <subcellularLocation>
        <location evidence="2">Secreted</location>
    </subcellularLocation>
</comment>
<comment type="caution">
    <text evidence="10">The sequence shown here is derived from an EMBL/GenBank/DDBJ whole genome shotgun (WGS) entry which is preliminary data.</text>
</comment>
<evidence type="ECO:0000256" key="8">
    <source>
        <dbReference type="ARBA" id="ARBA00044823"/>
    </source>
</evidence>
<dbReference type="EMBL" id="VSWD01000008">
    <property type="protein sequence ID" value="KAK3095351.1"/>
    <property type="molecule type" value="Genomic_DNA"/>
</dbReference>
<keyword evidence="3" id="KW-0964">Secreted</keyword>
<dbReference type="InterPro" id="IPR029062">
    <property type="entry name" value="Class_I_gatase-like"/>
</dbReference>
<evidence type="ECO:0000256" key="3">
    <source>
        <dbReference type="ARBA" id="ARBA00022525"/>
    </source>
</evidence>
<feature type="non-terminal residue" evidence="10">
    <location>
        <position position="1"/>
    </location>
</feature>
<dbReference type="SUPFAM" id="SSF52317">
    <property type="entry name" value="Class I glutamine amidotransferase-like"/>
    <property type="match status" value="1"/>
</dbReference>
<protein>
    <recommendedName>
        <fullName evidence="6">Glutamine amidotransferase-like class 1 domain-containing protein 1</fullName>
    </recommendedName>
    <alternativeName>
        <fullName evidence="8">Ferry endosomal RAB5 effector complex subunit 5</fullName>
    </alternativeName>
    <alternativeName>
        <fullName evidence="7">Parkinson disease 7 domain-containing protein 1</fullName>
    </alternativeName>
</protein>
<reference evidence="10" key="1">
    <citation type="submission" date="2019-08" db="EMBL/GenBank/DDBJ databases">
        <title>The improved chromosome-level genome for the pearl oyster Pinctada fucata martensii using PacBio sequencing and Hi-C.</title>
        <authorList>
            <person name="Zheng Z."/>
        </authorList>
    </citation>
    <scope>NUCLEOTIDE SEQUENCE</scope>
    <source>
        <strain evidence="10">ZZ-2019</strain>
        <tissue evidence="10">Adductor muscle</tissue>
    </source>
</reference>
<evidence type="ECO:0000256" key="9">
    <source>
        <dbReference type="ARBA" id="ARBA00045408"/>
    </source>
</evidence>
<evidence type="ECO:0000313" key="10">
    <source>
        <dbReference type="EMBL" id="KAK3095351.1"/>
    </source>
</evidence>
<name>A0AA88Y6D8_PINIB</name>
<keyword evidence="5" id="KW-0967">Endosome</keyword>
<accession>A0AA88Y6D8</accession>
<evidence type="ECO:0000256" key="4">
    <source>
        <dbReference type="ARBA" id="ARBA00022729"/>
    </source>
</evidence>
<dbReference type="Proteomes" id="UP001186944">
    <property type="component" value="Unassembled WGS sequence"/>
</dbReference>
<dbReference type="AlphaFoldDB" id="A0AA88Y6D8"/>
<dbReference type="Gene3D" id="3.40.50.880">
    <property type="match status" value="1"/>
</dbReference>
<dbReference type="GO" id="GO:0019243">
    <property type="term" value="P:methylglyoxal catabolic process to D-lactate via S-lactoyl-glutathione"/>
    <property type="evidence" value="ECO:0007669"/>
    <property type="project" value="TreeGrafter"/>
</dbReference>
<dbReference type="GO" id="GO:0005576">
    <property type="term" value="C:extracellular region"/>
    <property type="evidence" value="ECO:0007669"/>
    <property type="project" value="UniProtKB-SubCell"/>
</dbReference>
<gene>
    <name evidence="10" type="ORF">FSP39_013562</name>
</gene>
<dbReference type="GO" id="GO:0005769">
    <property type="term" value="C:early endosome"/>
    <property type="evidence" value="ECO:0007669"/>
    <property type="project" value="UniProtKB-SubCell"/>
</dbReference>